<accession>A0ABU3R4Y8</accession>
<protein>
    <recommendedName>
        <fullName evidence="3">Agl cluster protein AglQ</fullName>
    </recommendedName>
</protein>
<name>A0ABU3R4Y8_9GAMM</name>
<reference evidence="1 2" key="1">
    <citation type="submission" date="2023-10" db="EMBL/GenBank/DDBJ databases">
        <title>Psychrosphaera aquimaarina strain SW33 isolated from seawater.</title>
        <authorList>
            <person name="Bayburt H."/>
            <person name="Kim J.M."/>
            <person name="Choi B.J."/>
            <person name="Jeon C.O."/>
        </authorList>
    </citation>
    <scope>NUCLEOTIDE SEQUENCE [LARGE SCALE GENOMIC DNA]</scope>
    <source>
        <strain evidence="1 2">KCTC 52743</strain>
    </source>
</reference>
<keyword evidence="2" id="KW-1185">Reference proteome</keyword>
<organism evidence="1 2">
    <name type="scientific">Psychrosphaera aquimarina</name>
    <dbReference type="NCBI Taxonomy" id="2044854"/>
    <lineage>
        <taxon>Bacteria</taxon>
        <taxon>Pseudomonadati</taxon>
        <taxon>Pseudomonadota</taxon>
        <taxon>Gammaproteobacteria</taxon>
        <taxon>Alteromonadales</taxon>
        <taxon>Pseudoalteromonadaceae</taxon>
        <taxon>Psychrosphaera</taxon>
    </lineage>
</organism>
<gene>
    <name evidence="1" type="ORF">RT723_16545</name>
</gene>
<evidence type="ECO:0008006" key="3">
    <source>
        <dbReference type="Google" id="ProtNLM"/>
    </source>
</evidence>
<dbReference type="EMBL" id="JAWCUA010000010">
    <property type="protein sequence ID" value="MDU0114569.1"/>
    <property type="molecule type" value="Genomic_DNA"/>
</dbReference>
<dbReference type="Proteomes" id="UP001257914">
    <property type="component" value="Unassembled WGS sequence"/>
</dbReference>
<dbReference type="RefSeq" id="WP_315948249.1">
    <property type="nucleotide sequence ID" value="NZ_JAWCUA010000010.1"/>
</dbReference>
<sequence>MISLIFVEKKGKDKCNGLVGQAWVIESLAFAFEKLNREDCLQEALRLYHTHPWSPDTALWYRVEIDGTVLSYDPTFNHQLWFAASASILAKYDDKIKKQVESFVNKVLLKIQTYDNGVVFHASRMGSVFNYTKEPNFGFIKECKTRLRRILQRRSLYSKSVGYHGFNLHAIAMVLENMPGTLDVNSWVIKDLSRAFSDDRFISSLNKSKFGYFYNVSGFEIAYFLKTLGYEAGVTLDWYDKQLEKTLENESHILTKHAPDKNTALARVYELVRLV</sequence>
<evidence type="ECO:0000313" key="1">
    <source>
        <dbReference type="EMBL" id="MDU0114569.1"/>
    </source>
</evidence>
<evidence type="ECO:0000313" key="2">
    <source>
        <dbReference type="Proteomes" id="UP001257914"/>
    </source>
</evidence>
<comment type="caution">
    <text evidence="1">The sequence shown here is derived from an EMBL/GenBank/DDBJ whole genome shotgun (WGS) entry which is preliminary data.</text>
</comment>
<proteinExistence type="predicted"/>